<dbReference type="EMBL" id="RJTM01000002">
    <property type="protein sequence ID" value="RNL95256.1"/>
    <property type="molecule type" value="Genomic_DNA"/>
</dbReference>
<dbReference type="Gene3D" id="3.30.450.40">
    <property type="match status" value="1"/>
</dbReference>
<accession>A0A3N0F591</accession>
<gene>
    <name evidence="1" type="ORF">ED312_01290</name>
</gene>
<reference evidence="1 2" key="1">
    <citation type="submission" date="2018-10" db="EMBL/GenBank/DDBJ databases">
        <title>Sinomicrobium pectinilyticum sp. nov., a pectinase-producing bacterium isolated from alkaline and saline soil, and emended description of the genus Sinomicrobium.</title>
        <authorList>
            <person name="Cheng B."/>
            <person name="Li C."/>
            <person name="Lai Q."/>
            <person name="Du M."/>
            <person name="Shao Z."/>
            <person name="Xu P."/>
            <person name="Yang C."/>
        </authorList>
    </citation>
    <scope>NUCLEOTIDE SEQUENCE [LARGE SCALE GENOMIC DNA]</scope>
    <source>
        <strain evidence="1 2">5DNS001</strain>
    </source>
</reference>
<evidence type="ECO:0000313" key="2">
    <source>
        <dbReference type="Proteomes" id="UP000267469"/>
    </source>
</evidence>
<dbReference type="AlphaFoldDB" id="A0A3N0F591"/>
<proteinExistence type="predicted"/>
<name>A0A3N0F591_SINP1</name>
<keyword evidence="2" id="KW-1185">Reference proteome</keyword>
<sequence length="790" mass="92457">MRSQVKDSPFSVKISFHSLLDFYEEQARSDDEFVAMKARKILEVQKPYPELREGFTDEKLLDKYADIINMLLRDTFSPALTNNEIKIAAIPFENLIFNATERFKKIVREAGEGFDLKLRNMSEENKYIMACTVILKFYYNINVNFQRPVFYDIPDANNIMRHYRVLYNADYMDIFPTENAGEITEEDIEELLNNFDDLKLWKEKFPPQSWILKGFGICNMYDATVDNVISDLKTTLLGIHTDNKEGFIDDFRKIFSSLYGIPDLTVGFCAYNTDEEKFERSPDKEMHSFIMGEETEISGDVALCRFSCKKLLREKKYFAIADVDKYYEKNEKDASFKNLKKQGVKSVIFAPIVADDRSLYGIMELGSPRALELNSVNAQKLEDIMPYLITAISRAKTEEANQVEAIIQQEYTSIHPSVKWKFEKEVHHYLKRQAGGITASLREIVFNNVYPLYGQIDIKDSSRARNEAIRKDLIIQLSHVSKILESAIETEHLPIYEEISFRLNQHLQEILQVLNAGSEQNVLDFLKEEIHPFFDHLKSLNTGIAEAIDEYLNSLDPVHEAIYDHRKNYDESVNLINKKLASVLDRKQEEAQRMFPHYFERYKTDGVEHNMYIGASIAHRRGYNDIYLYNLRLWQLQIMWEMENEYYTLQKELPIKLDVASLLLVYNSPLSIRFRMDEKQFDVDGTYNARYEIIKKRLDKALIRDSEDRVTQKGKIAIVYSGSKDEEEYLRYIRFLQAKKYFGENVEILELEELQGVTGLKALRVEVLYKRGKEDARVYTYEDLMKEIAS</sequence>
<protein>
    <submittedName>
        <fullName evidence="1">GAF domain-containing protein</fullName>
    </submittedName>
</protein>
<organism evidence="1 2">
    <name type="scientific">Sinomicrobium pectinilyticum</name>
    <dbReference type="NCBI Taxonomy" id="1084421"/>
    <lineage>
        <taxon>Bacteria</taxon>
        <taxon>Pseudomonadati</taxon>
        <taxon>Bacteroidota</taxon>
        <taxon>Flavobacteriia</taxon>
        <taxon>Flavobacteriales</taxon>
        <taxon>Flavobacteriaceae</taxon>
        <taxon>Sinomicrobium</taxon>
    </lineage>
</organism>
<dbReference type="RefSeq" id="WP_123214168.1">
    <property type="nucleotide sequence ID" value="NZ_RJTM01000002.1"/>
</dbReference>
<dbReference type="OrthoDB" id="627374at2"/>
<dbReference type="InterPro" id="IPR029016">
    <property type="entry name" value="GAF-like_dom_sf"/>
</dbReference>
<evidence type="ECO:0000313" key="1">
    <source>
        <dbReference type="EMBL" id="RNL95256.1"/>
    </source>
</evidence>
<dbReference type="Proteomes" id="UP000267469">
    <property type="component" value="Unassembled WGS sequence"/>
</dbReference>
<comment type="caution">
    <text evidence="1">The sequence shown here is derived from an EMBL/GenBank/DDBJ whole genome shotgun (WGS) entry which is preliminary data.</text>
</comment>